<organism evidence="1 2">
    <name type="scientific">Phlebia brevispora</name>
    <dbReference type="NCBI Taxonomy" id="194682"/>
    <lineage>
        <taxon>Eukaryota</taxon>
        <taxon>Fungi</taxon>
        <taxon>Dikarya</taxon>
        <taxon>Basidiomycota</taxon>
        <taxon>Agaricomycotina</taxon>
        <taxon>Agaricomycetes</taxon>
        <taxon>Polyporales</taxon>
        <taxon>Meruliaceae</taxon>
        <taxon>Phlebia</taxon>
    </lineage>
</organism>
<name>A0ACC1RRD1_9APHY</name>
<dbReference type="EMBL" id="JANHOG010002388">
    <property type="protein sequence ID" value="KAJ3523924.1"/>
    <property type="molecule type" value="Genomic_DNA"/>
</dbReference>
<keyword evidence="2" id="KW-1185">Reference proteome</keyword>
<comment type="caution">
    <text evidence="1">The sequence shown here is derived from an EMBL/GenBank/DDBJ whole genome shotgun (WGS) entry which is preliminary data.</text>
</comment>
<reference evidence="1" key="1">
    <citation type="submission" date="2022-07" db="EMBL/GenBank/DDBJ databases">
        <title>Genome Sequence of Phlebia brevispora.</title>
        <authorList>
            <person name="Buettner E."/>
        </authorList>
    </citation>
    <scope>NUCLEOTIDE SEQUENCE</scope>
    <source>
        <strain evidence="1">MPL23</strain>
    </source>
</reference>
<accession>A0ACC1RRD1</accession>
<evidence type="ECO:0000313" key="2">
    <source>
        <dbReference type="Proteomes" id="UP001148662"/>
    </source>
</evidence>
<dbReference type="Proteomes" id="UP001148662">
    <property type="component" value="Unassembled WGS sequence"/>
</dbReference>
<evidence type="ECO:0000313" key="1">
    <source>
        <dbReference type="EMBL" id="KAJ3523924.1"/>
    </source>
</evidence>
<sequence>MPRPPHISIPRGAAPPAVPSSVVNGYTPVDIAESATIRIFQEQDGRFVPSPSNAAGPSLLFPSPSTGRYRSISASRPASVHETESARIPFPEPELSLSPDKHLLRTSSHVNLTHRSAKSDTLDVRRPSIGRGESRPPSFVADSSPESIVADLPDDDLHNVTLQSAEGLRRFQAGELDPADEEWYRLVPQEVPKAWPKQDVLRQCAIFEIIKSEKEYVEDMKVAREVFKDALVNVAPIHQTRLKGFVEEVFYNMDDILAHHQRLLDNLYARQTEQHPIVVTIADIILDAILSFRSDYEKYIKHYPIAEAYHRKELHRNPRYQAFLAQCVQNPRARKKDLISFLSRPVTRLPRLMLQLDSILKHTVPDHIDQETIPVIRETLNAYIRSSQVGVEAADSKVKFWDLCESLSYQKGEIIDLDLYDDNRTLVHAGPLARRYRGDVGYDWADLHVALLDNYLLLLQPRTRPGGTARYIVISRPIPLEYLRLASFVMPVEYRKEKTRSNTEQSARGLFEFRSSAKYRELYPFTIYHAYAKSARRYTLYASTEDERATWRTVLIDALAVRKTKNEANMWFAPHTINDGFFKWGGTSLTRPTGKITCAAPFSHGGKDFVAVGCQTGVHEHSRIRIHMFTQSSAEC</sequence>
<gene>
    <name evidence="1" type="ORF">NM688_g8645</name>
</gene>
<protein>
    <submittedName>
        <fullName evidence="1">Uncharacterized protein</fullName>
    </submittedName>
</protein>
<proteinExistence type="predicted"/>